<dbReference type="AlphaFoldDB" id="A0A0B5EVJ5"/>
<reference evidence="2 3" key="1">
    <citation type="submission" date="2015-01" db="EMBL/GenBank/DDBJ databases">
        <title>Enhanced salinomycin production by adjusting the supply of polyketide extender units in Streptomyce albus DSM 41398.</title>
        <authorList>
            <person name="Lu C."/>
        </authorList>
    </citation>
    <scope>NUCLEOTIDE SEQUENCE [LARGE SCALE GENOMIC DNA]</scope>
    <source>
        <strain evidence="3">ATCC 21838 / DSM 41398 / FERM P-419 / JCM 4703 / NBRC 107858</strain>
    </source>
</reference>
<proteinExistence type="predicted"/>
<organism evidence="2 3">
    <name type="scientific">Streptomyces albus (strain ATCC 21838 / DSM 41398 / FERM P-419 / JCM 4703 / NBRC 107858)</name>
    <dbReference type="NCBI Taxonomy" id="1081613"/>
    <lineage>
        <taxon>Bacteria</taxon>
        <taxon>Bacillati</taxon>
        <taxon>Actinomycetota</taxon>
        <taxon>Actinomycetes</taxon>
        <taxon>Kitasatosporales</taxon>
        <taxon>Streptomycetaceae</taxon>
        <taxon>Streptomyces</taxon>
    </lineage>
</organism>
<gene>
    <name evidence="2" type="ORF">SLNWT_2330</name>
</gene>
<dbReference type="InterPro" id="IPR011008">
    <property type="entry name" value="Dimeric_a/b-barrel"/>
</dbReference>
<evidence type="ECO:0000259" key="1">
    <source>
        <dbReference type="PROSITE" id="PS51502"/>
    </source>
</evidence>
<dbReference type="SUPFAM" id="SSF54909">
    <property type="entry name" value="Dimeric alpha+beta barrel"/>
    <property type="match status" value="1"/>
</dbReference>
<evidence type="ECO:0000313" key="2">
    <source>
        <dbReference type="EMBL" id="AJE82706.1"/>
    </source>
</evidence>
<protein>
    <submittedName>
        <fullName evidence="2">Stress responsive alpha-beta barrel domain protein</fullName>
    </submittedName>
</protein>
<dbReference type="Proteomes" id="UP000031523">
    <property type="component" value="Chromosome"/>
</dbReference>
<dbReference type="Pfam" id="PF07876">
    <property type="entry name" value="Dabb"/>
    <property type="match status" value="1"/>
</dbReference>
<dbReference type="KEGG" id="sals:SLNWT_2330"/>
<feature type="domain" description="Stress-response A/B barrel" evidence="1">
    <location>
        <begin position="2"/>
        <end position="93"/>
    </location>
</feature>
<name>A0A0B5EVJ5_STRA4</name>
<dbReference type="PROSITE" id="PS51502">
    <property type="entry name" value="S_R_A_B_BARREL"/>
    <property type="match status" value="1"/>
</dbReference>
<dbReference type="Gene3D" id="3.30.70.100">
    <property type="match status" value="1"/>
</dbReference>
<evidence type="ECO:0000313" key="3">
    <source>
        <dbReference type="Proteomes" id="UP000031523"/>
    </source>
</evidence>
<keyword evidence="3" id="KW-1185">Reference proteome</keyword>
<sequence>MIVNLQRFSFKPGVSEEEKAEVLAAMRRTGSVESVAYSAVGQDLGDPADGFTHAYLAAVPDLDALERYMHDPVHLAGDEVILPRLARQSAVRLADDPDPELRQAVFAIYDRKVRKYPAWGRQVEALFGGHPRETQEQQEQQEQRG</sequence>
<dbReference type="SMART" id="SM00886">
    <property type="entry name" value="Dabb"/>
    <property type="match status" value="1"/>
</dbReference>
<dbReference type="InterPro" id="IPR013097">
    <property type="entry name" value="Dabb"/>
</dbReference>
<accession>A0A0B5EVJ5</accession>
<dbReference type="EMBL" id="CP010519">
    <property type="protein sequence ID" value="AJE82706.1"/>
    <property type="molecule type" value="Genomic_DNA"/>
</dbReference>